<comment type="caution">
    <text evidence="1">The sequence shown here is derived from an EMBL/GenBank/DDBJ whole genome shotgun (WGS) entry which is preliminary data.</text>
</comment>
<keyword evidence="2" id="KW-1185">Reference proteome</keyword>
<dbReference type="Proteomes" id="UP000765160">
    <property type="component" value="Unassembled WGS sequence"/>
</dbReference>
<sequence>MPDGTALPGWPRALREEWAAAYVGLSPSTFRQAVVPAVQAVRLTAGRVAWLREDLDAWLEGRRAPRENHVDGATAEAKPPPEETWNARDANAEALARLAAKGRSRRADKAR</sequence>
<name>A0ABX1ES12_9PROT</name>
<dbReference type="RefSeq" id="WP_168046397.1">
    <property type="nucleotide sequence ID" value="NZ_JAATJR010000001.1"/>
</dbReference>
<accession>A0ABX1ES12</accession>
<reference evidence="1 2" key="1">
    <citation type="submission" date="2020-03" db="EMBL/GenBank/DDBJ databases">
        <title>Roseomonas selenitidurans sp. nov. isolated from soil.</title>
        <authorList>
            <person name="Liu H."/>
        </authorList>
    </citation>
    <scope>NUCLEOTIDE SEQUENCE [LARGE SCALE GENOMIC DNA]</scope>
    <source>
        <strain evidence="1 2">JCM 15073</strain>
    </source>
</reference>
<gene>
    <name evidence="1" type="ORF">HB662_01430</name>
</gene>
<evidence type="ECO:0000313" key="1">
    <source>
        <dbReference type="EMBL" id="NKE43421.1"/>
    </source>
</evidence>
<evidence type="ECO:0008006" key="3">
    <source>
        <dbReference type="Google" id="ProtNLM"/>
    </source>
</evidence>
<proteinExistence type="predicted"/>
<evidence type="ECO:0000313" key="2">
    <source>
        <dbReference type="Proteomes" id="UP000765160"/>
    </source>
</evidence>
<protein>
    <recommendedName>
        <fullName evidence="3">Helix-turn-helix domain-containing protein</fullName>
    </recommendedName>
</protein>
<organism evidence="1 2">
    <name type="scientific">Falsiroseomonas frigidaquae</name>
    <dbReference type="NCBI Taxonomy" id="487318"/>
    <lineage>
        <taxon>Bacteria</taxon>
        <taxon>Pseudomonadati</taxon>
        <taxon>Pseudomonadota</taxon>
        <taxon>Alphaproteobacteria</taxon>
        <taxon>Acetobacterales</taxon>
        <taxon>Roseomonadaceae</taxon>
        <taxon>Falsiroseomonas</taxon>
    </lineage>
</organism>
<dbReference type="EMBL" id="JAAVTX010000001">
    <property type="protein sequence ID" value="NKE43421.1"/>
    <property type="molecule type" value="Genomic_DNA"/>
</dbReference>